<dbReference type="AlphaFoldDB" id="A0AAV4DMS0"/>
<dbReference type="SUPFAM" id="SSF56672">
    <property type="entry name" value="DNA/RNA polymerases"/>
    <property type="match status" value="1"/>
</dbReference>
<proteinExistence type="predicted"/>
<evidence type="ECO:0000313" key="2">
    <source>
        <dbReference type="Proteomes" id="UP000735302"/>
    </source>
</evidence>
<dbReference type="InterPro" id="IPR050951">
    <property type="entry name" value="Retrovirus_Pol_polyprotein"/>
</dbReference>
<gene>
    <name evidence="1" type="ORF">PoB_007178900</name>
</gene>
<dbReference type="PANTHER" id="PTHR37984">
    <property type="entry name" value="PROTEIN CBG26694"/>
    <property type="match status" value="1"/>
</dbReference>
<comment type="caution">
    <text evidence="1">The sequence shown here is derived from an EMBL/GenBank/DDBJ whole genome shotgun (WGS) entry which is preliminary data.</text>
</comment>
<dbReference type="Gene3D" id="3.30.70.270">
    <property type="match status" value="1"/>
</dbReference>
<name>A0AAV4DMS0_9GAST</name>
<dbReference type="PANTHER" id="PTHR37984:SF5">
    <property type="entry name" value="PROTEIN NYNRIN-LIKE"/>
    <property type="match status" value="1"/>
</dbReference>
<dbReference type="Proteomes" id="UP000735302">
    <property type="component" value="Unassembled WGS sequence"/>
</dbReference>
<evidence type="ECO:0000313" key="1">
    <source>
        <dbReference type="EMBL" id="GFO45284.1"/>
    </source>
</evidence>
<sequence length="96" mass="11218">MGHVISSDGIRTDPEKVRAISDFPQPIYLTEVRRFLVMVQYLSRYISNLTEDLHPIQNLTKKMFHSFGQKVRKTLFWPPKQIACPHSLTPRLTTHI</sequence>
<dbReference type="InterPro" id="IPR043502">
    <property type="entry name" value="DNA/RNA_pol_sf"/>
</dbReference>
<protein>
    <submittedName>
        <fullName evidence="1">Reverse ribonuclease integrase</fullName>
    </submittedName>
</protein>
<accession>A0AAV4DMS0</accession>
<reference evidence="1 2" key="1">
    <citation type="journal article" date="2021" name="Elife">
        <title>Chloroplast acquisition without the gene transfer in kleptoplastic sea slugs, Plakobranchus ocellatus.</title>
        <authorList>
            <person name="Maeda T."/>
            <person name="Takahashi S."/>
            <person name="Yoshida T."/>
            <person name="Shimamura S."/>
            <person name="Takaki Y."/>
            <person name="Nagai Y."/>
            <person name="Toyoda A."/>
            <person name="Suzuki Y."/>
            <person name="Arimoto A."/>
            <person name="Ishii H."/>
            <person name="Satoh N."/>
            <person name="Nishiyama T."/>
            <person name="Hasebe M."/>
            <person name="Maruyama T."/>
            <person name="Minagawa J."/>
            <person name="Obokata J."/>
            <person name="Shigenobu S."/>
        </authorList>
    </citation>
    <scope>NUCLEOTIDE SEQUENCE [LARGE SCALE GENOMIC DNA]</scope>
</reference>
<keyword evidence="2" id="KW-1185">Reference proteome</keyword>
<dbReference type="InterPro" id="IPR043128">
    <property type="entry name" value="Rev_trsase/Diguanyl_cyclase"/>
</dbReference>
<dbReference type="EMBL" id="BLXT01008033">
    <property type="protein sequence ID" value="GFO45284.1"/>
    <property type="molecule type" value="Genomic_DNA"/>
</dbReference>
<organism evidence="1 2">
    <name type="scientific">Plakobranchus ocellatus</name>
    <dbReference type="NCBI Taxonomy" id="259542"/>
    <lineage>
        <taxon>Eukaryota</taxon>
        <taxon>Metazoa</taxon>
        <taxon>Spiralia</taxon>
        <taxon>Lophotrochozoa</taxon>
        <taxon>Mollusca</taxon>
        <taxon>Gastropoda</taxon>
        <taxon>Heterobranchia</taxon>
        <taxon>Euthyneura</taxon>
        <taxon>Panpulmonata</taxon>
        <taxon>Sacoglossa</taxon>
        <taxon>Placobranchoidea</taxon>
        <taxon>Plakobranchidae</taxon>
        <taxon>Plakobranchus</taxon>
    </lineage>
</organism>